<evidence type="ECO:0000256" key="4">
    <source>
        <dbReference type="ARBA" id="ARBA00022679"/>
    </source>
</evidence>
<accession>K0NR77</accession>
<keyword evidence="4 7" id="KW-0808">Transferase</keyword>
<keyword evidence="5" id="KW-0472">Membrane</keyword>
<reference evidence="7 8" key="1">
    <citation type="journal article" date="2013" name="Environ. Microbiol.">
        <title>Complete genome, catabolic sub-proteomes and key-metabolites of Desulfobacula toluolica Tol2, a marine, aromatic compound-degrading, sulfate-reducing bacterium.</title>
        <authorList>
            <person name="Wohlbrand L."/>
            <person name="Jacob J.H."/>
            <person name="Kube M."/>
            <person name="Mussmann M."/>
            <person name="Jarling R."/>
            <person name="Beck A."/>
            <person name="Amann R."/>
            <person name="Wilkes H."/>
            <person name="Reinhardt R."/>
            <person name="Rabus R."/>
        </authorList>
    </citation>
    <scope>NUCLEOTIDE SEQUENCE [LARGE SCALE GENOMIC DNA]</scope>
    <source>
        <strain evidence="8">DSM 7467 / Tol2</strain>
    </source>
</reference>
<evidence type="ECO:0000259" key="6">
    <source>
        <dbReference type="Pfam" id="PF00535"/>
    </source>
</evidence>
<evidence type="ECO:0000313" key="7">
    <source>
        <dbReference type="EMBL" id="CCK81432.1"/>
    </source>
</evidence>
<evidence type="ECO:0000256" key="5">
    <source>
        <dbReference type="ARBA" id="ARBA00023136"/>
    </source>
</evidence>
<dbReference type="PANTHER" id="PTHR43646">
    <property type="entry name" value="GLYCOSYLTRANSFERASE"/>
    <property type="match status" value="1"/>
</dbReference>
<dbReference type="CDD" id="cd02522">
    <property type="entry name" value="GT_2_like_a"/>
    <property type="match status" value="1"/>
</dbReference>
<dbReference type="InterPro" id="IPR001173">
    <property type="entry name" value="Glyco_trans_2-like"/>
</dbReference>
<dbReference type="GO" id="GO:0005886">
    <property type="term" value="C:plasma membrane"/>
    <property type="evidence" value="ECO:0007669"/>
    <property type="project" value="UniProtKB-SubCell"/>
</dbReference>
<comment type="subcellular location">
    <subcellularLocation>
        <location evidence="1">Cell membrane</location>
    </subcellularLocation>
</comment>
<organism evidence="7 8">
    <name type="scientific">Desulfobacula toluolica (strain DSM 7467 / Tol2)</name>
    <dbReference type="NCBI Taxonomy" id="651182"/>
    <lineage>
        <taxon>Bacteria</taxon>
        <taxon>Pseudomonadati</taxon>
        <taxon>Thermodesulfobacteriota</taxon>
        <taxon>Desulfobacteria</taxon>
        <taxon>Desulfobacterales</taxon>
        <taxon>Desulfobacteraceae</taxon>
        <taxon>Desulfobacula</taxon>
    </lineage>
</organism>
<dbReference type="Proteomes" id="UP000007347">
    <property type="component" value="Chromosome"/>
</dbReference>
<dbReference type="InterPro" id="IPR026461">
    <property type="entry name" value="Trfase_2_rSAM/seldom_assoc"/>
</dbReference>
<gene>
    <name evidence="7" type="ordered locus">TOL2_C32750</name>
</gene>
<dbReference type="SUPFAM" id="SSF53448">
    <property type="entry name" value="Nucleotide-diphospho-sugar transferases"/>
    <property type="match status" value="1"/>
</dbReference>
<dbReference type="STRING" id="651182.TOL2_C32750"/>
<name>K0NR77_DESTT</name>
<evidence type="ECO:0000313" key="8">
    <source>
        <dbReference type="Proteomes" id="UP000007347"/>
    </source>
</evidence>
<dbReference type="EMBL" id="FO203503">
    <property type="protein sequence ID" value="CCK81432.1"/>
    <property type="molecule type" value="Genomic_DNA"/>
</dbReference>
<evidence type="ECO:0000256" key="1">
    <source>
        <dbReference type="ARBA" id="ARBA00004236"/>
    </source>
</evidence>
<dbReference type="KEGG" id="dto:TOL2_C32750"/>
<dbReference type="GO" id="GO:0016757">
    <property type="term" value="F:glycosyltransferase activity"/>
    <property type="evidence" value="ECO:0007669"/>
    <property type="project" value="UniProtKB-KW"/>
</dbReference>
<proteinExistence type="predicted"/>
<protein>
    <submittedName>
        <fullName evidence="7">Glycosyl transferase, family II</fullName>
    </submittedName>
</protein>
<dbReference type="AlphaFoldDB" id="K0NR77"/>
<dbReference type="HOGENOM" id="CLU_025996_17_3_7"/>
<evidence type="ECO:0000256" key="2">
    <source>
        <dbReference type="ARBA" id="ARBA00022475"/>
    </source>
</evidence>
<sequence>MTHMKTDISIIIPVLNEQEGINQAIENIYQQDFSGTLEVIVVDGGKNGSTICCVKNKDVITVVSPPGRGRQMNSGARMASGNILLFLHCDTSLPEGGLNAVQTVMENLSVKAGAFDLSIDGRDFFYRMVEKTASLRSRITRIPYGDQAVFIRKNYFFDIGQYREIPIMEDVDLMVRIKQDKGRLKFINIRTSTSSRRWEQEGRIYGTLRNWAILTLFFLGVKPEKLAGVYKIKGSNKGGLTDLKSVNPPKIKIDSSD</sequence>
<dbReference type="NCBIfam" id="TIGR04283">
    <property type="entry name" value="glyco_like_mftF"/>
    <property type="match status" value="1"/>
</dbReference>
<dbReference type="InterPro" id="IPR029044">
    <property type="entry name" value="Nucleotide-diphossugar_trans"/>
</dbReference>
<keyword evidence="8" id="KW-1185">Reference proteome</keyword>
<keyword evidence="3" id="KW-0328">Glycosyltransferase</keyword>
<dbReference type="Gene3D" id="3.90.550.10">
    <property type="entry name" value="Spore Coat Polysaccharide Biosynthesis Protein SpsA, Chain A"/>
    <property type="match status" value="1"/>
</dbReference>
<evidence type="ECO:0000256" key="3">
    <source>
        <dbReference type="ARBA" id="ARBA00022676"/>
    </source>
</evidence>
<keyword evidence="2" id="KW-1003">Cell membrane</keyword>
<dbReference type="Pfam" id="PF00535">
    <property type="entry name" value="Glycos_transf_2"/>
    <property type="match status" value="1"/>
</dbReference>
<feature type="domain" description="Glycosyltransferase 2-like" evidence="6">
    <location>
        <begin position="9"/>
        <end position="147"/>
    </location>
</feature>
<dbReference type="PANTHER" id="PTHR43646:SF2">
    <property type="entry name" value="GLYCOSYLTRANSFERASE 2-LIKE DOMAIN-CONTAINING PROTEIN"/>
    <property type="match status" value="1"/>
</dbReference>